<dbReference type="PANTHER" id="PTHR23327">
    <property type="entry name" value="RING FINGER PROTEIN 127"/>
    <property type="match status" value="1"/>
</dbReference>
<organism evidence="15 16">
    <name type="scientific">Sodiomyces alkalinus (strain CBS 110278 / VKM F-3762 / F11)</name>
    <name type="common">Alkaliphilic filamentous fungus</name>
    <dbReference type="NCBI Taxonomy" id="1314773"/>
    <lineage>
        <taxon>Eukaryota</taxon>
        <taxon>Fungi</taxon>
        <taxon>Dikarya</taxon>
        <taxon>Ascomycota</taxon>
        <taxon>Pezizomycotina</taxon>
        <taxon>Sordariomycetes</taxon>
        <taxon>Hypocreomycetidae</taxon>
        <taxon>Glomerellales</taxon>
        <taxon>Plectosphaerellaceae</taxon>
        <taxon>Sodiomyces</taxon>
    </lineage>
</organism>
<evidence type="ECO:0000259" key="14">
    <source>
        <dbReference type="PROSITE" id="PS51787"/>
    </source>
</evidence>
<evidence type="ECO:0000256" key="12">
    <source>
        <dbReference type="SAM" id="Phobius"/>
    </source>
</evidence>
<dbReference type="SMART" id="SM00184">
    <property type="entry name" value="RING"/>
    <property type="match status" value="2"/>
</dbReference>
<gene>
    <name evidence="15" type="ORF">SODALDRAFT_375060</name>
</gene>
<dbReference type="AlphaFoldDB" id="A0A3N2Q7Y7"/>
<comment type="similarity">
    <text evidence="2">Belongs to the INSIG family.</text>
</comment>
<keyword evidence="6" id="KW-0256">Endoplasmic reticulum</keyword>
<dbReference type="Gene3D" id="3.30.40.10">
    <property type="entry name" value="Zinc/RING finger domain, C3HC4 (zinc finger)"/>
    <property type="match status" value="2"/>
</dbReference>
<evidence type="ECO:0000256" key="11">
    <source>
        <dbReference type="SAM" id="MobiDB-lite"/>
    </source>
</evidence>
<keyword evidence="16" id="KW-1185">Reference proteome</keyword>
<evidence type="ECO:0000256" key="7">
    <source>
        <dbReference type="ARBA" id="ARBA00022833"/>
    </source>
</evidence>
<dbReference type="PROSITE" id="PS50089">
    <property type="entry name" value="ZF_RING_2"/>
    <property type="match status" value="1"/>
</dbReference>
<keyword evidence="3 12" id="KW-0812">Transmembrane</keyword>
<dbReference type="STRING" id="1314773.A0A3N2Q7Y7"/>
<feature type="domain" description="RING-type" evidence="13">
    <location>
        <begin position="858"/>
        <end position="896"/>
    </location>
</feature>
<dbReference type="Proteomes" id="UP000272025">
    <property type="component" value="Unassembled WGS sequence"/>
</dbReference>
<dbReference type="GO" id="GO:0061630">
    <property type="term" value="F:ubiquitin protein ligase activity"/>
    <property type="evidence" value="ECO:0007669"/>
    <property type="project" value="TreeGrafter"/>
</dbReference>
<keyword evidence="5 10" id="KW-0863">Zinc-finger</keyword>
<dbReference type="InterPro" id="IPR025929">
    <property type="entry name" value="INSIG_fam"/>
</dbReference>
<feature type="transmembrane region" description="Helical" evidence="12">
    <location>
        <begin position="194"/>
        <end position="217"/>
    </location>
</feature>
<dbReference type="SUPFAM" id="SSF57850">
    <property type="entry name" value="RING/U-box"/>
    <property type="match status" value="2"/>
</dbReference>
<evidence type="ECO:0000256" key="9">
    <source>
        <dbReference type="ARBA" id="ARBA00023136"/>
    </source>
</evidence>
<dbReference type="Gene3D" id="2.30.130.40">
    <property type="entry name" value="LON domain-like"/>
    <property type="match status" value="1"/>
</dbReference>
<dbReference type="GO" id="GO:0005789">
    <property type="term" value="C:endoplasmic reticulum membrane"/>
    <property type="evidence" value="ECO:0007669"/>
    <property type="project" value="UniProtKB-SubCell"/>
</dbReference>
<feature type="region of interest" description="Disordered" evidence="11">
    <location>
        <begin position="1055"/>
        <end position="1087"/>
    </location>
</feature>
<evidence type="ECO:0000256" key="10">
    <source>
        <dbReference type="PROSITE-ProRule" id="PRU00175"/>
    </source>
</evidence>
<evidence type="ECO:0008006" key="17">
    <source>
        <dbReference type="Google" id="ProtNLM"/>
    </source>
</evidence>
<protein>
    <recommendedName>
        <fullName evidence="17">RING-type domain-containing protein</fullName>
    </recommendedName>
</protein>
<keyword evidence="8 12" id="KW-1133">Transmembrane helix</keyword>
<dbReference type="InterPro" id="IPR003111">
    <property type="entry name" value="Lon_prtase_N"/>
</dbReference>
<dbReference type="OrthoDB" id="264917at2759"/>
<feature type="compositionally biased region" description="Polar residues" evidence="11">
    <location>
        <begin position="47"/>
        <end position="65"/>
    </location>
</feature>
<dbReference type="SMART" id="SM00464">
    <property type="entry name" value="LON"/>
    <property type="match status" value="1"/>
</dbReference>
<evidence type="ECO:0000256" key="8">
    <source>
        <dbReference type="ARBA" id="ARBA00022989"/>
    </source>
</evidence>
<dbReference type="InterPro" id="IPR015947">
    <property type="entry name" value="PUA-like_sf"/>
</dbReference>
<sequence>MSDDGPPLFRPVPRRPFKVNLEAPTSRDDRSPSPNSHHDADAPAASPQYNGFAATTPSESTSLSRTQSVINLTGSTLSWIYSPLSSSKDRFGREELDSPWGTGAQTPIKRPNLDDATFEVMKQRSALRNKRSAHANPYSTLPSSPKSALASTVMFASRIVLLFLLGMGYGVLVTRLHDGQRWRALSVDGIINTGYNWTILVFWGAAGVLLGALLPWFDGVWERAFGDDDAAAAGREDDSPDSEEDNRGTDWTLMVRGIGAFVGIVFAIRRLPWTSSLQASLTLALVNPFLWYLIDRSKPGFLLSAAVGLVGSAVLLGVNPDIMPTPSVMPHRNASASEIHEVPLSFGGFAKRETVEAGIWMLSVLFCSCVCFGNIGRRLALSNQPTTSQGRLAELVFERGHLCFFSPAAQEERLWLQRKCMSSENWTKSHVQQPRPLNPLIPSSLKRFALHDLSRTPPPPFPHIARTCRPLIRLVLRSLQDPRSIHTYALQRTTKSSMLSVMASFALYFHIPSTSHINLLRSWHITSQSQELSAIRFPRAVSTSIYLSGRACRLNKPRVTFDLVVTTRHLADVPFIRSFIHILPVAFPLHPPPPRSDPLYPTGTIYTLRKSPILASLRWSPKDGGASHGPMTSDQSAVLECRPSALTSEPPGETEPQDGKDHGTPGSFFFADQIRGIVRLIQCKECFYPLREPVTLPCGRSLCRSCLPESRTREHITYPALPSRLQGFSCPFPECGREHAVGDCSTDVVLSKVIDHFKDVMDRAKAVAATGEVTTHVMSKDPWVVAGVGSLAEHKIRSRVVPGGRLLATYSMVEAGELEYETEASYCETSSAGEEAALRADHVLFTMVKEIIRTEMDCQICYAIFHDPITTVCGHTFCRRCLHRVLDHALLCPICRRGLSISPLLHRQSCPPNHCLSKIIDVFWPDAVEARENALLSEVLNGHRDFDIPLFICTLAFPLMPTFLHIFEPLYRLMIRRALEGNRMFGMVPPSLPHRANDMPFMPCGTVLRIVNAEYFEDGRSLIETVGVSRFRVLRHGILEGGYTAAKTERIDDVSVAEEEDREVAETQSRIGSTVEDSLSEPTRGPNTAGLTYAAESLDRMPTRQLLDFAIAFVRRMQQKSVPWLANRILAIYGECPDDGARFPWWFASILPVKDAEKYRLLETTSVRERLKICCHWAIEWESTTVAGLALVFSLSARAPSRLQDSPNL</sequence>
<comment type="subcellular location">
    <subcellularLocation>
        <location evidence="1">Endoplasmic reticulum membrane</location>
        <topology evidence="1">Multi-pass membrane protein</topology>
    </subcellularLocation>
</comment>
<dbReference type="SUPFAM" id="SSF88697">
    <property type="entry name" value="PUA domain-like"/>
    <property type="match status" value="1"/>
</dbReference>
<evidence type="ECO:0000256" key="2">
    <source>
        <dbReference type="ARBA" id="ARBA00007475"/>
    </source>
</evidence>
<keyword evidence="9 12" id="KW-0472">Membrane</keyword>
<feature type="region of interest" description="Disordered" evidence="11">
    <location>
        <begin position="644"/>
        <end position="665"/>
    </location>
</feature>
<keyword evidence="4" id="KW-0479">Metal-binding</keyword>
<accession>A0A3N2Q7Y7</accession>
<feature type="domain" description="Lon N-terminal" evidence="14">
    <location>
        <begin position="937"/>
        <end position="1182"/>
    </location>
</feature>
<keyword evidence="7" id="KW-0862">Zinc</keyword>
<dbReference type="InterPro" id="IPR013083">
    <property type="entry name" value="Znf_RING/FYVE/PHD"/>
</dbReference>
<evidence type="ECO:0000256" key="3">
    <source>
        <dbReference type="ARBA" id="ARBA00022692"/>
    </source>
</evidence>
<reference evidence="15 16" key="1">
    <citation type="journal article" date="2018" name="Mol. Ecol.">
        <title>The obligate alkalophilic soda-lake fungus Sodiomyces alkalinus has shifted to a protein diet.</title>
        <authorList>
            <person name="Grum-Grzhimaylo A.A."/>
            <person name="Falkoski D.L."/>
            <person name="van den Heuvel J."/>
            <person name="Valero-Jimenez C.A."/>
            <person name="Min B."/>
            <person name="Choi I.G."/>
            <person name="Lipzen A."/>
            <person name="Daum C.G."/>
            <person name="Aanen D.K."/>
            <person name="Tsang A."/>
            <person name="Henrissat B."/>
            <person name="Bilanenko E.N."/>
            <person name="de Vries R.P."/>
            <person name="van Kan J.A.L."/>
            <person name="Grigoriev I.V."/>
            <person name="Debets A.J.M."/>
        </authorList>
    </citation>
    <scope>NUCLEOTIDE SEQUENCE [LARGE SCALE GENOMIC DNA]</scope>
    <source>
        <strain evidence="15 16">F11</strain>
    </source>
</reference>
<feature type="region of interest" description="Disordered" evidence="11">
    <location>
        <begin position="1"/>
        <end position="65"/>
    </location>
</feature>
<feature type="transmembrane region" description="Helical" evidence="12">
    <location>
        <begin position="275"/>
        <end position="294"/>
    </location>
</feature>
<dbReference type="Pfam" id="PF02190">
    <property type="entry name" value="LON_substr_bdg"/>
    <property type="match status" value="1"/>
</dbReference>
<dbReference type="Gene3D" id="1.20.58.1480">
    <property type="match status" value="1"/>
</dbReference>
<evidence type="ECO:0000256" key="1">
    <source>
        <dbReference type="ARBA" id="ARBA00004477"/>
    </source>
</evidence>
<feature type="transmembrane region" description="Helical" evidence="12">
    <location>
        <begin position="300"/>
        <end position="319"/>
    </location>
</feature>
<dbReference type="PROSITE" id="PS51787">
    <property type="entry name" value="LON_N"/>
    <property type="match status" value="1"/>
</dbReference>
<dbReference type="EMBL" id="ML119051">
    <property type="protein sequence ID" value="ROT42797.1"/>
    <property type="molecule type" value="Genomic_DNA"/>
</dbReference>
<evidence type="ECO:0000256" key="5">
    <source>
        <dbReference type="ARBA" id="ARBA00022771"/>
    </source>
</evidence>
<dbReference type="GeneID" id="39583204"/>
<dbReference type="RefSeq" id="XP_028470603.1">
    <property type="nucleotide sequence ID" value="XM_028614726.1"/>
</dbReference>
<evidence type="ECO:0000259" key="13">
    <source>
        <dbReference type="PROSITE" id="PS50089"/>
    </source>
</evidence>
<dbReference type="Pfam" id="PF13923">
    <property type="entry name" value="zf-C3HC4_2"/>
    <property type="match status" value="1"/>
</dbReference>
<dbReference type="Pfam" id="PF07281">
    <property type="entry name" value="INSIG"/>
    <property type="match status" value="1"/>
</dbReference>
<name>A0A3N2Q7Y7_SODAK</name>
<proteinExistence type="inferred from homology"/>
<dbReference type="PROSITE" id="PS00518">
    <property type="entry name" value="ZF_RING_1"/>
    <property type="match status" value="1"/>
</dbReference>
<feature type="compositionally biased region" description="Polar residues" evidence="11">
    <location>
        <begin position="1066"/>
        <end position="1087"/>
    </location>
</feature>
<evidence type="ECO:0000256" key="6">
    <source>
        <dbReference type="ARBA" id="ARBA00022824"/>
    </source>
</evidence>
<evidence type="ECO:0000313" key="15">
    <source>
        <dbReference type="EMBL" id="ROT42797.1"/>
    </source>
</evidence>
<dbReference type="InterPro" id="IPR001841">
    <property type="entry name" value="Znf_RING"/>
</dbReference>
<dbReference type="InterPro" id="IPR046336">
    <property type="entry name" value="Lon_prtase_N_sf"/>
</dbReference>
<dbReference type="GO" id="GO:0008270">
    <property type="term" value="F:zinc ion binding"/>
    <property type="evidence" value="ECO:0007669"/>
    <property type="project" value="UniProtKB-KW"/>
</dbReference>
<dbReference type="PANTHER" id="PTHR23327:SF42">
    <property type="entry name" value="LON PEPTIDASE N-TERMINAL DOMAIN AND RING FINGER PROTEIN C14F5.10C"/>
    <property type="match status" value="1"/>
</dbReference>
<dbReference type="CDD" id="cd16514">
    <property type="entry name" value="RING-HC_LONFs_rpt2"/>
    <property type="match status" value="1"/>
</dbReference>
<evidence type="ECO:0000256" key="4">
    <source>
        <dbReference type="ARBA" id="ARBA00022723"/>
    </source>
</evidence>
<feature type="compositionally biased region" description="Basic and acidic residues" evidence="11">
    <location>
        <begin position="25"/>
        <end position="41"/>
    </location>
</feature>
<dbReference type="InterPro" id="IPR017907">
    <property type="entry name" value="Znf_RING_CS"/>
</dbReference>
<feature type="transmembrane region" description="Helical" evidence="12">
    <location>
        <begin position="148"/>
        <end position="173"/>
    </location>
</feature>
<evidence type="ECO:0000313" key="16">
    <source>
        <dbReference type="Proteomes" id="UP000272025"/>
    </source>
</evidence>